<dbReference type="PROSITE" id="PS51257">
    <property type="entry name" value="PROKAR_LIPOPROTEIN"/>
    <property type="match status" value="1"/>
</dbReference>
<evidence type="ECO:0000313" key="1">
    <source>
        <dbReference type="EMBL" id="KKM26904.1"/>
    </source>
</evidence>
<protein>
    <recommendedName>
        <fullName evidence="2">Lipoprotein</fullName>
    </recommendedName>
</protein>
<evidence type="ECO:0008006" key="2">
    <source>
        <dbReference type="Google" id="ProtNLM"/>
    </source>
</evidence>
<organism evidence="1">
    <name type="scientific">marine sediment metagenome</name>
    <dbReference type="NCBI Taxonomy" id="412755"/>
    <lineage>
        <taxon>unclassified sequences</taxon>
        <taxon>metagenomes</taxon>
        <taxon>ecological metagenomes</taxon>
    </lineage>
</organism>
<name>A0A0F9J388_9ZZZZ</name>
<sequence length="139" mass="15842">MKQHQSMKNLILLLVLVLGGCAHSDQWSKRDTYMQLGVTAALAADAYTTSKIQYDLLIYERGFLASRALGRQPSTRDTYVYFGTLIIGNYLISRALPAKWRPYWQGWEMSVHGYVAYKNCKMGLGCDKEPLFSRYNTGD</sequence>
<accession>A0A0F9J388</accession>
<reference evidence="1" key="1">
    <citation type="journal article" date="2015" name="Nature">
        <title>Complex archaea that bridge the gap between prokaryotes and eukaryotes.</title>
        <authorList>
            <person name="Spang A."/>
            <person name="Saw J.H."/>
            <person name="Jorgensen S.L."/>
            <person name="Zaremba-Niedzwiedzka K."/>
            <person name="Martijn J."/>
            <person name="Lind A.E."/>
            <person name="van Eijk R."/>
            <person name="Schleper C."/>
            <person name="Guy L."/>
            <person name="Ettema T.J."/>
        </authorList>
    </citation>
    <scope>NUCLEOTIDE SEQUENCE</scope>
</reference>
<dbReference type="EMBL" id="LAZR01012424">
    <property type="protein sequence ID" value="KKM26904.1"/>
    <property type="molecule type" value="Genomic_DNA"/>
</dbReference>
<dbReference type="AlphaFoldDB" id="A0A0F9J388"/>
<comment type="caution">
    <text evidence="1">The sequence shown here is derived from an EMBL/GenBank/DDBJ whole genome shotgun (WGS) entry which is preliminary data.</text>
</comment>
<proteinExistence type="predicted"/>
<gene>
    <name evidence="1" type="ORF">LCGC14_1580060</name>
</gene>